<sequence>MANVATSLEHSNNHRRDSDQDHTYCSVDDTCSMRLTERLKMFRSKSIGCDVDFIVGMEQETIKAHRLVLGCGSEVFETMFYGKMVQRKFSHILLFQENVSLLNNGIKMQENNPATVVVPDVTPHAFTTLVNFLYSDLNMDSIKLDLDNVMDILYAAKKYDIKTLISACVQYLMTCLTASDALCLLSQARFFDESLLIKHCLQVIDENTDEALKSPGLRSIDRDTLATVLERSELYPTNELVIFRAALSWSEAECERRQMEVNPSNQRQVLGPVLSLIRFPLMTVHEFGEAATSSLLSYEEIAQIFLHLTVVPRLPVPYPTGLRCNGCSRHVVKRFATLSDKRCNSRESLNKNFYFRIIFVDFSFKVDRQILVGGFGIFGFAPRAGNLLSSVDSSAALDWQTKVEIELFTISDDFQSYNSKDLSVTETVVIQGTMNDVKPVVASFRKPVPVLPNVSYTARMKFLDTGVIQTYSGAKGIETATVPLLFDEKINFHFESYSRNSYNHCCYNNVSHCEGQLPEIHFFIQWPEGTH</sequence>
<dbReference type="PROSITE" id="PS50097">
    <property type="entry name" value="BTB"/>
    <property type="match status" value="1"/>
</dbReference>
<dbReference type="InterPro" id="IPR000210">
    <property type="entry name" value="BTB/POZ_dom"/>
</dbReference>
<dbReference type="WBParaSite" id="maker-PairedContig_6294-snap-gene-1.22-mRNA-1">
    <property type="protein sequence ID" value="maker-PairedContig_6294-snap-gene-1.22-mRNA-1"/>
    <property type="gene ID" value="maker-PairedContig_6294-snap-gene-1.22"/>
</dbReference>
<feature type="compositionally biased region" description="Polar residues" evidence="3">
    <location>
        <begin position="1"/>
        <end position="10"/>
    </location>
</feature>
<evidence type="ECO:0000256" key="2">
    <source>
        <dbReference type="ARBA" id="ARBA00022490"/>
    </source>
</evidence>
<feature type="compositionally biased region" description="Basic and acidic residues" evidence="3">
    <location>
        <begin position="11"/>
        <end position="21"/>
    </location>
</feature>
<protein>
    <submittedName>
        <fullName evidence="5">BTB/POZ domain-containing protein</fullName>
    </submittedName>
</protein>
<evidence type="ECO:0000259" key="4">
    <source>
        <dbReference type="PROSITE" id="PS50097"/>
    </source>
</evidence>
<dbReference type="SUPFAM" id="SSF54695">
    <property type="entry name" value="POZ domain"/>
    <property type="match status" value="1"/>
</dbReference>
<dbReference type="GO" id="GO:0022008">
    <property type="term" value="P:neurogenesis"/>
    <property type="evidence" value="ECO:0007669"/>
    <property type="project" value="TreeGrafter"/>
</dbReference>
<dbReference type="Pfam" id="PF08005">
    <property type="entry name" value="PHR"/>
    <property type="match status" value="1"/>
</dbReference>
<dbReference type="Gene3D" id="1.25.40.420">
    <property type="match status" value="1"/>
</dbReference>
<organism evidence="5">
    <name type="scientific">Wuchereria bancrofti</name>
    <dbReference type="NCBI Taxonomy" id="6293"/>
    <lineage>
        <taxon>Eukaryota</taxon>
        <taxon>Metazoa</taxon>
        <taxon>Ecdysozoa</taxon>
        <taxon>Nematoda</taxon>
        <taxon>Chromadorea</taxon>
        <taxon>Rhabditida</taxon>
        <taxon>Spirurina</taxon>
        <taxon>Spiruromorpha</taxon>
        <taxon>Filarioidea</taxon>
        <taxon>Onchocercidae</taxon>
        <taxon>Wuchereria</taxon>
    </lineage>
</organism>
<dbReference type="Pfam" id="PF00651">
    <property type="entry name" value="BTB"/>
    <property type="match status" value="2"/>
</dbReference>
<keyword evidence="2" id="KW-0963">Cytoplasm</keyword>
<dbReference type="PANTHER" id="PTHR45774:SF3">
    <property type="entry name" value="BTB (POZ) DOMAIN-CONTAINING 2B-RELATED"/>
    <property type="match status" value="1"/>
</dbReference>
<dbReference type="Gene3D" id="3.30.710.10">
    <property type="entry name" value="Potassium Channel Kv1.1, Chain A"/>
    <property type="match status" value="1"/>
</dbReference>
<dbReference type="Pfam" id="PF07707">
    <property type="entry name" value="BACK"/>
    <property type="match status" value="1"/>
</dbReference>
<name>A0A1I8EXU5_WUCBA</name>
<evidence type="ECO:0000256" key="3">
    <source>
        <dbReference type="SAM" id="MobiDB-lite"/>
    </source>
</evidence>
<accession>A0A1I8EXU5</accession>
<dbReference type="InterPro" id="IPR011705">
    <property type="entry name" value="BACK"/>
</dbReference>
<feature type="region of interest" description="Disordered" evidence="3">
    <location>
        <begin position="1"/>
        <end position="21"/>
    </location>
</feature>
<dbReference type="STRING" id="6293.A0A1I8EXU5"/>
<dbReference type="SMART" id="SM00875">
    <property type="entry name" value="BACK"/>
    <property type="match status" value="1"/>
</dbReference>
<dbReference type="GO" id="GO:0005829">
    <property type="term" value="C:cytosol"/>
    <property type="evidence" value="ECO:0007669"/>
    <property type="project" value="TreeGrafter"/>
</dbReference>
<dbReference type="SMART" id="SM00225">
    <property type="entry name" value="BTB"/>
    <property type="match status" value="1"/>
</dbReference>
<dbReference type="AlphaFoldDB" id="A0A1I8EXU5"/>
<reference evidence="5" key="1">
    <citation type="submission" date="2016-11" db="UniProtKB">
        <authorList>
            <consortium name="WormBaseParasite"/>
        </authorList>
    </citation>
    <scope>IDENTIFICATION</scope>
    <source>
        <strain evidence="5">pt0022</strain>
    </source>
</reference>
<dbReference type="PANTHER" id="PTHR45774">
    <property type="entry name" value="BTB/POZ DOMAIN-CONTAINING"/>
    <property type="match status" value="1"/>
</dbReference>
<feature type="domain" description="BTB" evidence="4">
    <location>
        <begin position="49"/>
        <end position="136"/>
    </location>
</feature>
<evidence type="ECO:0000256" key="1">
    <source>
        <dbReference type="ARBA" id="ARBA00004496"/>
    </source>
</evidence>
<comment type="subcellular location">
    <subcellularLocation>
        <location evidence="1">Cytoplasm</location>
    </subcellularLocation>
</comment>
<dbReference type="GO" id="GO:0000932">
    <property type="term" value="C:P-body"/>
    <property type="evidence" value="ECO:0007669"/>
    <property type="project" value="TreeGrafter"/>
</dbReference>
<dbReference type="Gene3D" id="2.60.120.820">
    <property type="entry name" value="PHR domain"/>
    <property type="match status" value="1"/>
</dbReference>
<dbReference type="InterPro" id="IPR038648">
    <property type="entry name" value="PHR_sf"/>
</dbReference>
<evidence type="ECO:0000313" key="5">
    <source>
        <dbReference type="WBParaSite" id="maker-PairedContig_6294-snap-gene-1.22-mRNA-1"/>
    </source>
</evidence>
<dbReference type="InterPro" id="IPR012983">
    <property type="entry name" value="PHR"/>
</dbReference>
<proteinExistence type="predicted"/>
<dbReference type="InterPro" id="IPR011333">
    <property type="entry name" value="SKP1/BTB/POZ_sf"/>
</dbReference>